<dbReference type="GO" id="GO:0016020">
    <property type="term" value="C:membrane"/>
    <property type="evidence" value="ECO:0007669"/>
    <property type="project" value="UniProtKB-SubCell"/>
</dbReference>
<evidence type="ECO:0000256" key="4">
    <source>
        <dbReference type="ARBA" id="ARBA00022989"/>
    </source>
</evidence>
<dbReference type="Pfam" id="PF13520">
    <property type="entry name" value="AA_permease_2"/>
    <property type="match status" value="1"/>
</dbReference>
<protein>
    <recommendedName>
        <fullName evidence="9">Amino acid permease/ SLC12A domain-containing protein</fullName>
    </recommendedName>
</protein>
<feature type="transmembrane region" description="Helical" evidence="6">
    <location>
        <begin position="445"/>
        <end position="463"/>
    </location>
</feature>
<proteinExistence type="predicted"/>
<name>A0A7U2IAT0_PHANO</name>
<dbReference type="AlphaFoldDB" id="A0A7U2IAT0"/>
<reference evidence="8" key="1">
    <citation type="journal article" date="2021" name="BMC Genomics">
        <title>Chromosome-level genome assembly and manually-curated proteome of model necrotroph Parastagonospora nodorum Sn15 reveals a genome-wide trove of candidate effector homologs, and redundancy of virulence-related functions within an accessory chromosome.</title>
        <authorList>
            <person name="Bertazzoni S."/>
            <person name="Jones D.A.B."/>
            <person name="Phan H.T."/>
            <person name="Tan K.-C."/>
            <person name="Hane J.K."/>
        </authorList>
    </citation>
    <scope>NUCLEOTIDE SEQUENCE [LARGE SCALE GENOMIC DNA]</scope>
    <source>
        <strain evidence="8">SN15 / ATCC MYA-4574 / FGSC 10173)</strain>
    </source>
</reference>
<dbReference type="OMA" id="CGMINIF"/>
<feature type="transmembrane region" description="Helical" evidence="6">
    <location>
        <begin position="187"/>
        <end position="210"/>
    </location>
</feature>
<dbReference type="PANTHER" id="PTHR45649">
    <property type="entry name" value="AMINO-ACID PERMEASE BAT1"/>
    <property type="match status" value="1"/>
</dbReference>
<feature type="transmembrane region" description="Helical" evidence="6">
    <location>
        <begin position="376"/>
        <end position="396"/>
    </location>
</feature>
<accession>A0A7U2IAT0</accession>
<sequence>MAQFEPVTDMEKHLSAPLQSVDAAEGIMIETGATRHIGMLEIASVGWSICNSWVGVLSTLVFVLSQGGSPTLIYGLWVVFMMYGCIVYTLSELTRFYPSAGGQYHWTAILAPTRFARGLSYSCGMINMFSWVAITSGVAIIFPQGLLAIVTHYNSMYQLQAWHVFLVYQGVNILCLLHNVFTINRTMWVFNAIFALSLVAFLSATVTCWARAPTHQSHKSVWTDFVNMSGWEEEGVVFLIGTLTPGYMYAGIDGAIHLAEEAANATEAVPRALLCTWLIGFVTSFIIAVTAMYTTQDFSAVASTVTGFPVFELFNQAMRSDVAAAVFVSFLVVAAAAAVAGCQQTASRLTWAFARDSGLIASSTLSRMSVRRRVPVAALCTNSVVVAIIGCLYLGSSTAFNAFIGTGLILQLITFAIPAALLLLQRRPARLLPKTRTFGLPRISGWIANFFTVGFALVCLVFYDLPAILPTTASNMNYSPAVIGIVCILMALNWVFWARKHFNGPRLANLE</sequence>
<evidence type="ECO:0000256" key="1">
    <source>
        <dbReference type="ARBA" id="ARBA00004141"/>
    </source>
</evidence>
<feature type="transmembrane region" description="Helical" evidence="6">
    <location>
        <begin position="478"/>
        <end position="497"/>
    </location>
</feature>
<evidence type="ECO:0000313" key="8">
    <source>
        <dbReference type="Proteomes" id="UP000663193"/>
    </source>
</evidence>
<feature type="transmembrane region" description="Helical" evidence="6">
    <location>
        <begin position="162"/>
        <end position="181"/>
    </location>
</feature>
<evidence type="ECO:0008006" key="9">
    <source>
        <dbReference type="Google" id="ProtNLM"/>
    </source>
</evidence>
<evidence type="ECO:0000313" key="7">
    <source>
        <dbReference type="EMBL" id="QRD06409.1"/>
    </source>
</evidence>
<organism evidence="7 8">
    <name type="scientific">Phaeosphaeria nodorum (strain SN15 / ATCC MYA-4574 / FGSC 10173)</name>
    <name type="common">Glume blotch fungus</name>
    <name type="synonym">Parastagonospora nodorum</name>
    <dbReference type="NCBI Taxonomy" id="321614"/>
    <lineage>
        <taxon>Eukaryota</taxon>
        <taxon>Fungi</taxon>
        <taxon>Dikarya</taxon>
        <taxon>Ascomycota</taxon>
        <taxon>Pezizomycotina</taxon>
        <taxon>Dothideomycetes</taxon>
        <taxon>Pleosporomycetidae</taxon>
        <taxon>Pleosporales</taxon>
        <taxon>Pleosporineae</taxon>
        <taxon>Phaeosphaeriaceae</taxon>
        <taxon>Parastagonospora</taxon>
    </lineage>
</organism>
<feature type="transmembrane region" description="Helical" evidence="6">
    <location>
        <begin position="322"/>
        <end position="342"/>
    </location>
</feature>
<keyword evidence="2" id="KW-0813">Transport</keyword>
<feature type="transmembrane region" description="Helical" evidence="6">
    <location>
        <begin position="128"/>
        <end position="150"/>
    </location>
</feature>
<dbReference type="KEGG" id="pno:SNOG_11788"/>
<feature type="transmembrane region" description="Helical" evidence="6">
    <location>
        <begin position="402"/>
        <end position="424"/>
    </location>
</feature>
<gene>
    <name evidence="7" type="ORF">JI435_117880</name>
</gene>
<dbReference type="Gene3D" id="1.20.1740.10">
    <property type="entry name" value="Amino acid/polyamine transporter I"/>
    <property type="match status" value="1"/>
</dbReference>
<keyword evidence="8" id="KW-1185">Reference proteome</keyword>
<keyword evidence="5 6" id="KW-0472">Membrane</keyword>
<dbReference type="EMBL" id="CP069042">
    <property type="protein sequence ID" value="QRD06409.1"/>
    <property type="molecule type" value="Genomic_DNA"/>
</dbReference>
<feature type="transmembrane region" description="Helical" evidence="6">
    <location>
        <begin position="272"/>
        <end position="293"/>
    </location>
</feature>
<dbReference type="InterPro" id="IPR002293">
    <property type="entry name" value="AA/rel_permease1"/>
</dbReference>
<dbReference type="VEuPathDB" id="FungiDB:JI435_117880"/>
<dbReference type="PIRSF" id="PIRSF006060">
    <property type="entry name" value="AA_transporter"/>
    <property type="match status" value="1"/>
</dbReference>
<evidence type="ECO:0000256" key="6">
    <source>
        <dbReference type="SAM" id="Phobius"/>
    </source>
</evidence>
<keyword evidence="4 6" id="KW-1133">Transmembrane helix</keyword>
<dbReference type="Proteomes" id="UP000663193">
    <property type="component" value="Chromosome 20"/>
</dbReference>
<evidence type="ECO:0000256" key="5">
    <source>
        <dbReference type="ARBA" id="ARBA00023136"/>
    </source>
</evidence>
<dbReference type="GO" id="GO:0022857">
    <property type="term" value="F:transmembrane transporter activity"/>
    <property type="evidence" value="ECO:0007669"/>
    <property type="project" value="InterPro"/>
</dbReference>
<dbReference type="PANTHER" id="PTHR45649:SF19">
    <property type="entry name" value="TRANSPORTER, PUTATIVE (EUROFUNG)-RELATED"/>
    <property type="match status" value="1"/>
</dbReference>
<comment type="subcellular location">
    <subcellularLocation>
        <location evidence="1">Membrane</location>
        <topology evidence="1">Multi-pass membrane protein</topology>
    </subcellularLocation>
</comment>
<keyword evidence="3 6" id="KW-0812">Transmembrane</keyword>
<dbReference type="RefSeq" id="XP_001802026.1">
    <property type="nucleotide sequence ID" value="XM_001801974.1"/>
</dbReference>
<evidence type="ECO:0000256" key="2">
    <source>
        <dbReference type="ARBA" id="ARBA00022448"/>
    </source>
</evidence>
<feature type="transmembrane region" description="Helical" evidence="6">
    <location>
        <begin position="71"/>
        <end position="90"/>
    </location>
</feature>
<dbReference type="OrthoDB" id="2417308at2759"/>
<feature type="transmembrane region" description="Helical" evidence="6">
    <location>
        <begin position="45"/>
        <end position="64"/>
    </location>
</feature>
<evidence type="ECO:0000256" key="3">
    <source>
        <dbReference type="ARBA" id="ARBA00022692"/>
    </source>
</evidence>